<sequence length="45" mass="5112">MPIISVSRFWLSSAIHIKDDLYELVAGERRYQAAKKAGLTSYTPK</sequence>
<evidence type="ECO:0000259" key="1">
    <source>
        <dbReference type="Pfam" id="PF02195"/>
    </source>
</evidence>
<dbReference type="SUPFAM" id="SSF110849">
    <property type="entry name" value="ParB/Sulfiredoxin"/>
    <property type="match status" value="1"/>
</dbReference>
<keyword evidence="3" id="KW-1185">Reference proteome</keyword>
<comment type="caution">
    <text evidence="2">The sequence shown here is derived from an EMBL/GenBank/DDBJ whole genome shotgun (WGS) entry which is preliminary data.</text>
</comment>
<dbReference type="Proteomes" id="UP000623440">
    <property type="component" value="Unassembled WGS sequence"/>
</dbReference>
<dbReference type="RefSeq" id="WP_190946781.1">
    <property type="nucleotide sequence ID" value="NZ_JACJSI010000370.1"/>
</dbReference>
<evidence type="ECO:0000313" key="3">
    <source>
        <dbReference type="Proteomes" id="UP000623440"/>
    </source>
</evidence>
<name>A0ABR8E3I6_9NOSO</name>
<gene>
    <name evidence="2" type="ORF">H6G97_44455</name>
</gene>
<reference evidence="2 3" key="1">
    <citation type="journal article" date="2020" name="ISME J.">
        <title>Comparative genomics reveals insights into cyanobacterial evolution and habitat adaptation.</title>
        <authorList>
            <person name="Chen M.Y."/>
            <person name="Teng W.K."/>
            <person name="Zhao L."/>
            <person name="Hu C.X."/>
            <person name="Zhou Y.K."/>
            <person name="Han B.P."/>
            <person name="Song L.R."/>
            <person name="Shu W.S."/>
        </authorList>
    </citation>
    <scope>NUCLEOTIDE SEQUENCE [LARGE SCALE GENOMIC DNA]</scope>
    <source>
        <strain evidence="2 3">FACHB-838</strain>
    </source>
</reference>
<protein>
    <submittedName>
        <fullName evidence="2">ParB N-terminal domain-containing protein</fullName>
    </submittedName>
</protein>
<accession>A0ABR8E3I6</accession>
<organism evidence="2 3">
    <name type="scientific">Nostoc flagelliforme FACHB-838</name>
    <dbReference type="NCBI Taxonomy" id="2692904"/>
    <lineage>
        <taxon>Bacteria</taxon>
        <taxon>Bacillati</taxon>
        <taxon>Cyanobacteriota</taxon>
        <taxon>Cyanophyceae</taxon>
        <taxon>Nostocales</taxon>
        <taxon>Nostocaceae</taxon>
        <taxon>Nostoc</taxon>
    </lineage>
</organism>
<proteinExistence type="predicted"/>
<dbReference type="InterPro" id="IPR003115">
    <property type="entry name" value="ParB_N"/>
</dbReference>
<feature type="domain" description="ParB-like N-terminal" evidence="1">
    <location>
        <begin position="16"/>
        <end position="40"/>
    </location>
</feature>
<dbReference type="Gene3D" id="3.90.1530.30">
    <property type="match status" value="1"/>
</dbReference>
<dbReference type="Pfam" id="PF02195">
    <property type="entry name" value="ParB_N"/>
    <property type="match status" value="1"/>
</dbReference>
<evidence type="ECO:0000313" key="2">
    <source>
        <dbReference type="EMBL" id="MBD2536003.1"/>
    </source>
</evidence>
<dbReference type="EMBL" id="JACJSI010000370">
    <property type="protein sequence ID" value="MBD2536003.1"/>
    <property type="molecule type" value="Genomic_DNA"/>
</dbReference>
<dbReference type="InterPro" id="IPR036086">
    <property type="entry name" value="ParB/Sulfiredoxin_sf"/>
</dbReference>